<keyword evidence="1" id="KW-0472">Membrane</keyword>
<keyword evidence="2" id="KW-0560">Oxidoreductase</keyword>
<evidence type="ECO:0000313" key="2">
    <source>
        <dbReference type="EMBL" id="CUX34753.1"/>
    </source>
</evidence>
<dbReference type="GO" id="GO:0004497">
    <property type="term" value="F:monooxygenase activity"/>
    <property type="evidence" value="ECO:0007669"/>
    <property type="project" value="UniProtKB-KW"/>
</dbReference>
<feature type="transmembrane region" description="Helical" evidence="1">
    <location>
        <begin position="224"/>
        <end position="242"/>
    </location>
</feature>
<dbReference type="PANTHER" id="PTHR38457:SF1">
    <property type="entry name" value="REGULATOR ABRB-RELATED"/>
    <property type="match status" value="1"/>
</dbReference>
<feature type="transmembrane region" description="Helical" evidence="1">
    <location>
        <begin position="199"/>
        <end position="217"/>
    </location>
</feature>
<feature type="transmembrane region" description="Helical" evidence="1">
    <location>
        <begin position="78"/>
        <end position="96"/>
    </location>
</feature>
<sequence length="366" mass="38465">MEAAHLVASFFKQPISVAMIIKPEFHTFALTALVGSIGALLASLIDIPAPFLSGPALAVTITGLAGVRLGVPAFIRNACFVVVGISMGTSVTPSVIDAAKTWPVSFVVVLVAVVIMLYVAYWILHYGFGYDRTTAMLGASPGHLSYIISLGAETKSDLATVSIVQSVRVLALTLSVPLIVEYFDLVSTEPLVANPPMGLFTLALTIGASLLTGWLFLRWKFPAALLLGGVAISIGTHITGLTEGGVPTWLSLPVYVLIGCLIGTRFSNVSLMDVRKGFLAGFVVTIAVMLIAGSIAWMISGVTGVPLNAVMIAYSPGGLETMAAMAVMMHADTAYVGSHHVIRLLFLSVLMPLVMGKDARKCDGET</sequence>
<evidence type="ECO:0000256" key="1">
    <source>
        <dbReference type="SAM" id="Phobius"/>
    </source>
</evidence>
<accession>A0A1S7QCL0</accession>
<dbReference type="Pfam" id="PF05145">
    <property type="entry name" value="AbrB"/>
    <property type="match status" value="1"/>
</dbReference>
<keyword evidence="1" id="KW-1133">Transmembrane helix</keyword>
<keyword evidence="2" id="KW-0503">Monooxygenase</keyword>
<feature type="transmembrane region" description="Helical" evidence="1">
    <location>
        <begin position="278"/>
        <end position="299"/>
    </location>
</feature>
<feature type="transmembrane region" description="Helical" evidence="1">
    <location>
        <begin position="334"/>
        <end position="354"/>
    </location>
</feature>
<dbReference type="AlphaFoldDB" id="A0A1S7QCL0"/>
<dbReference type="GO" id="GO:0016020">
    <property type="term" value="C:membrane"/>
    <property type="evidence" value="ECO:0007669"/>
    <property type="project" value="InterPro"/>
</dbReference>
<feature type="transmembrane region" description="Helical" evidence="1">
    <location>
        <begin position="102"/>
        <end position="124"/>
    </location>
</feature>
<dbReference type="Proteomes" id="UP000191987">
    <property type="component" value="Unassembled WGS sequence"/>
</dbReference>
<dbReference type="PANTHER" id="PTHR38457">
    <property type="entry name" value="REGULATOR ABRB-RELATED"/>
    <property type="match status" value="1"/>
</dbReference>
<proteinExistence type="predicted"/>
<protein>
    <submittedName>
        <fullName evidence="2">Putative inner membrane protein, monooxygenase</fullName>
    </submittedName>
</protein>
<evidence type="ECO:0000313" key="3">
    <source>
        <dbReference type="Proteomes" id="UP000191987"/>
    </source>
</evidence>
<feature type="transmembrane region" description="Helical" evidence="1">
    <location>
        <begin position="25"/>
        <end position="45"/>
    </location>
</feature>
<name>A0A1S7QCL0_9HYPH</name>
<keyword evidence="1" id="KW-0812">Transmembrane</keyword>
<reference evidence="2 3" key="1">
    <citation type="submission" date="2016-01" db="EMBL/GenBank/DDBJ databases">
        <authorList>
            <person name="Oliw E.H."/>
        </authorList>
    </citation>
    <scope>NUCLEOTIDE SEQUENCE [LARGE SCALE GENOMIC DNA]</scope>
    <source>
        <strain evidence="2 3">Zutra 3-1</strain>
    </source>
</reference>
<dbReference type="NCBIfam" id="TIGR03082">
    <property type="entry name" value="Gneg_AbrB_dup"/>
    <property type="match status" value="2"/>
</dbReference>
<dbReference type="InterPro" id="IPR017516">
    <property type="entry name" value="AbrB_dup"/>
</dbReference>
<feature type="transmembrane region" description="Helical" evidence="1">
    <location>
        <begin position="248"/>
        <end position="266"/>
    </location>
</feature>
<dbReference type="InterPro" id="IPR007820">
    <property type="entry name" value="AbrB_fam"/>
</dbReference>
<dbReference type="GO" id="GO:0010468">
    <property type="term" value="P:regulation of gene expression"/>
    <property type="evidence" value="ECO:0007669"/>
    <property type="project" value="InterPro"/>
</dbReference>
<organism evidence="2 3">
    <name type="scientific">Agrobacterium deltaense Zutra 3/1</name>
    <dbReference type="NCBI Taxonomy" id="1183427"/>
    <lineage>
        <taxon>Bacteria</taxon>
        <taxon>Pseudomonadati</taxon>
        <taxon>Pseudomonadota</taxon>
        <taxon>Alphaproteobacteria</taxon>
        <taxon>Hyphomicrobiales</taxon>
        <taxon>Rhizobiaceae</taxon>
        <taxon>Rhizobium/Agrobacterium group</taxon>
        <taxon>Agrobacterium</taxon>
    </lineage>
</organism>
<dbReference type="EMBL" id="FBWG01000019">
    <property type="protein sequence ID" value="CUX34753.1"/>
    <property type="molecule type" value="Genomic_DNA"/>
</dbReference>
<feature type="transmembrane region" description="Helical" evidence="1">
    <location>
        <begin position="158"/>
        <end position="179"/>
    </location>
</feature>
<feature type="transmembrane region" description="Helical" evidence="1">
    <location>
        <begin position="51"/>
        <end position="71"/>
    </location>
</feature>
<dbReference type="PIRSF" id="PIRSF038991">
    <property type="entry name" value="Protein_AbrB"/>
    <property type="match status" value="1"/>
</dbReference>
<gene>
    <name evidence="2" type="ORF">AGR7C_Cc260449</name>
</gene>